<evidence type="ECO:0000256" key="7">
    <source>
        <dbReference type="SAM" id="Phobius"/>
    </source>
</evidence>
<dbReference type="PANTHER" id="PTHR11017">
    <property type="entry name" value="LEUCINE-RICH REPEAT-CONTAINING PROTEIN"/>
    <property type="match status" value="1"/>
</dbReference>
<dbReference type="InterPro" id="IPR011713">
    <property type="entry name" value="Leu-rich_rpt_3"/>
</dbReference>
<evidence type="ECO:0000313" key="9">
    <source>
        <dbReference type="Proteomes" id="UP000504610"/>
    </source>
</evidence>
<dbReference type="Pfam" id="PF00931">
    <property type="entry name" value="NB-ARC"/>
    <property type="match status" value="1"/>
</dbReference>
<evidence type="ECO:0000313" key="10">
    <source>
        <dbReference type="RefSeq" id="XP_018477158.2"/>
    </source>
</evidence>
<dbReference type="Pfam" id="PF07725">
    <property type="entry name" value="LRR_3"/>
    <property type="match status" value="1"/>
</dbReference>
<keyword evidence="2" id="KW-0677">Repeat</keyword>
<dbReference type="PANTHER" id="PTHR11017:SF291">
    <property type="entry name" value="ADP-RIBOSYL CYCLASE_CYCLIC ADP-RIBOSE HYDROLASE-RELATED"/>
    <property type="match status" value="1"/>
</dbReference>
<dbReference type="RefSeq" id="XP_018477158.2">
    <property type="nucleotide sequence ID" value="XM_018621656.2"/>
</dbReference>
<evidence type="ECO:0000259" key="8">
    <source>
        <dbReference type="PROSITE" id="PS50104"/>
    </source>
</evidence>
<reference evidence="9" key="1">
    <citation type="journal article" date="2019" name="Database">
        <title>The radish genome database (RadishGD): an integrated information resource for radish genomics.</title>
        <authorList>
            <person name="Yu H.J."/>
            <person name="Baek S."/>
            <person name="Lee Y.J."/>
            <person name="Cho A."/>
            <person name="Mun J.H."/>
        </authorList>
    </citation>
    <scope>NUCLEOTIDE SEQUENCE [LARGE SCALE GENOMIC DNA]</scope>
    <source>
        <strain evidence="9">cv. WK10039</strain>
    </source>
</reference>
<dbReference type="FunFam" id="3.80.10.10:FF:000386">
    <property type="entry name" value="Disease resistance protein RPS4"/>
    <property type="match status" value="1"/>
</dbReference>
<dbReference type="Gene3D" id="3.40.50.10140">
    <property type="entry name" value="Toll/interleukin-1 receptor homology (TIR) domain"/>
    <property type="match status" value="1"/>
</dbReference>
<reference evidence="10" key="2">
    <citation type="submission" date="2025-08" db="UniProtKB">
        <authorList>
            <consortium name="RefSeq"/>
        </authorList>
    </citation>
    <scope>IDENTIFICATION</scope>
    <source>
        <tissue evidence="10">Leaf</tissue>
    </source>
</reference>
<dbReference type="FunFam" id="3.40.50.300:FF:001002">
    <property type="entry name" value="Disease resistance protein (TIR-NBS-LRR class)"/>
    <property type="match status" value="1"/>
</dbReference>
<dbReference type="InterPro" id="IPR044974">
    <property type="entry name" value="Disease_R_plants"/>
</dbReference>
<feature type="domain" description="TIR" evidence="8">
    <location>
        <begin position="9"/>
        <end position="173"/>
    </location>
</feature>
<dbReference type="InterPro" id="IPR035897">
    <property type="entry name" value="Toll_tir_struct_dom_sf"/>
</dbReference>
<organism evidence="9 10">
    <name type="scientific">Raphanus sativus</name>
    <name type="common">Radish</name>
    <name type="synonym">Raphanus raphanistrum var. sativus</name>
    <dbReference type="NCBI Taxonomy" id="3726"/>
    <lineage>
        <taxon>Eukaryota</taxon>
        <taxon>Viridiplantae</taxon>
        <taxon>Streptophyta</taxon>
        <taxon>Embryophyta</taxon>
        <taxon>Tracheophyta</taxon>
        <taxon>Spermatophyta</taxon>
        <taxon>Magnoliopsida</taxon>
        <taxon>eudicotyledons</taxon>
        <taxon>Gunneridae</taxon>
        <taxon>Pentapetalae</taxon>
        <taxon>rosids</taxon>
        <taxon>malvids</taxon>
        <taxon>Brassicales</taxon>
        <taxon>Brassicaceae</taxon>
        <taxon>Brassiceae</taxon>
        <taxon>Raphanus</taxon>
    </lineage>
</organism>
<evidence type="ECO:0000256" key="5">
    <source>
        <dbReference type="ARBA" id="ARBA00023027"/>
    </source>
</evidence>
<dbReference type="InterPro" id="IPR002182">
    <property type="entry name" value="NB-ARC"/>
</dbReference>
<dbReference type="InterPro" id="IPR003593">
    <property type="entry name" value="AAA+_ATPase"/>
</dbReference>
<dbReference type="SUPFAM" id="SSF52540">
    <property type="entry name" value="P-loop containing nucleoside triphosphate hydrolases"/>
    <property type="match status" value="1"/>
</dbReference>
<feature type="transmembrane region" description="Helical" evidence="7">
    <location>
        <begin position="1322"/>
        <end position="1342"/>
    </location>
</feature>
<dbReference type="SMART" id="SM00382">
    <property type="entry name" value="AAA"/>
    <property type="match status" value="1"/>
</dbReference>
<dbReference type="InterPro" id="IPR058192">
    <property type="entry name" value="WHD_ROQ1-like"/>
</dbReference>
<dbReference type="GO" id="GO:0043531">
    <property type="term" value="F:ADP binding"/>
    <property type="evidence" value="ECO:0007669"/>
    <property type="project" value="InterPro"/>
</dbReference>
<keyword evidence="4" id="KW-0611">Plant defense</keyword>
<dbReference type="InterPro" id="IPR027417">
    <property type="entry name" value="P-loop_NTPase"/>
</dbReference>
<dbReference type="Pfam" id="PF23282">
    <property type="entry name" value="WHD_ROQ1"/>
    <property type="match status" value="1"/>
</dbReference>
<evidence type="ECO:0000256" key="1">
    <source>
        <dbReference type="ARBA" id="ARBA00022614"/>
    </source>
</evidence>
<gene>
    <name evidence="10" type="primary">LOC108848325</name>
</gene>
<dbReference type="SUPFAM" id="SSF52200">
    <property type="entry name" value="Toll/Interleukin receptor TIR domain"/>
    <property type="match status" value="1"/>
</dbReference>
<evidence type="ECO:0000256" key="4">
    <source>
        <dbReference type="ARBA" id="ARBA00022821"/>
    </source>
</evidence>
<dbReference type="OrthoDB" id="1397799at2759"/>
<keyword evidence="9" id="KW-1185">Reference proteome</keyword>
<keyword evidence="7" id="KW-0812">Transmembrane</keyword>
<dbReference type="InterPro" id="IPR000157">
    <property type="entry name" value="TIR_dom"/>
</dbReference>
<evidence type="ECO:0000256" key="6">
    <source>
        <dbReference type="SAM" id="MobiDB-lite"/>
    </source>
</evidence>
<dbReference type="SMART" id="SM00255">
    <property type="entry name" value="TIR"/>
    <property type="match status" value="1"/>
</dbReference>
<keyword evidence="7" id="KW-1133">Transmembrane helix</keyword>
<dbReference type="InterPro" id="IPR042197">
    <property type="entry name" value="Apaf_helical"/>
</dbReference>
<dbReference type="GO" id="GO:0006952">
    <property type="term" value="P:defense response"/>
    <property type="evidence" value="ECO:0007669"/>
    <property type="project" value="UniProtKB-KW"/>
</dbReference>
<dbReference type="PRINTS" id="PR00364">
    <property type="entry name" value="DISEASERSIST"/>
</dbReference>
<dbReference type="Gene3D" id="3.40.50.300">
    <property type="entry name" value="P-loop containing nucleotide triphosphate hydrolases"/>
    <property type="match status" value="1"/>
</dbReference>
<dbReference type="SUPFAM" id="SSF52058">
    <property type="entry name" value="L domain-like"/>
    <property type="match status" value="1"/>
</dbReference>
<proteinExistence type="predicted"/>
<keyword evidence="5" id="KW-0520">NAD</keyword>
<dbReference type="PROSITE" id="PS50104">
    <property type="entry name" value="TIR"/>
    <property type="match status" value="1"/>
</dbReference>
<dbReference type="FunFam" id="3.40.50.10140:FF:000007">
    <property type="entry name" value="Disease resistance protein (TIR-NBS-LRR class)"/>
    <property type="match status" value="1"/>
</dbReference>
<dbReference type="Proteomes" id="UP000504610">
    <property type="component" value="Chromosome 4"/>
</dbReference>
<feature type="region of interest" description="Disordered" evidence="6">
    <location>
        <begin position="1051"/>
        <end position="1070"/>
    </location>
</feature>
<dbReference type="Pfam" id="PF01582">
    <property type="entry name" value="TIR"/>
    <property type="match status" value="1"/>
</dbReference>
<keyword evidence="1" id="KW-0433">Leucine-rich repeat</keyword>
<keyword evidence="3" id="KW-0378">Hydrolase</keyword>
<dbReference type="GO" id="GO:0007165">
    <property type="term" value="P:signal transduction"/>
    <property type="evidence" value="ECO:0007669"/>
    <property type="project" value="InterPro"/>
</dbReference>
<dbReference type="GeneID" id="108848325"/>
<evidence type="ECO:0000256" key="2">
    <source>
        <dbReference type="ARBA" id="ARBA00022737"/>
    </source>
</evidence>
<dbReference type="Gene3D" id="1.10.8.430">
    <property type="entry name" value="Helical domain of apoptotic protease-activating factors"/>
    <property type="match status" value="1"/>
</dbReference>
<evidence type="ECO:0000256" key="3">
    <source>
        <dbReference type="ARBA" id="ARBA00022801"/>
    </source>
</evidence>
<protein>
    <submittedName>
        <fullName evidence="10">Disease resistance protein RML1A isoform X2</fullName>
    </submittedName>
</protein>
<dbReference type="GO" id="GO:0016787">
    <property type="term" value="F:hydrolase activity"/>
    <property type="evidence" value="ECO:0007669"/>
    <property type="project" value="UniProtKB-KW"/>
</dbReference>
<name>A0A6J0MZI4_RAPSA</name>
<dbReference type="KEGG" id="rsz:108848325"/>
<dbReference type="Gene3D" id="3.80.10.10">
    <property type="entry name" value="Ribonuclease Inhibitor"/>
    <property type="match status" value="2"/>
</dbReference>
<keyword evidence="7" id="KW-0472">Membrane</keyword>
<sequence>MASSSSAVNIFHVFTSFHGPDVRRGFLSHLQSHFESKGIKMFKDQKIDRGYSIKPELFKAIGESRVCLVLLSQNYASSGWCLDELVEILRCRETLGKTVMTVFYQVDPSSVRKQKGDFGSAFMKTCQGRDEETTQGWKEALTDVANIEGEHSDNWVNEAEMIQQIAIDVSNKLNLTPSRDFDGMVGLEAHLTNLKSLLCLQCDDDVKMIGIWGPAGIGKTTIARAFYEQLPSGFSFKCFMEDLKGSYKSNGNYDSKLGLQRLLLSRILKDSDDIKVHHLGAIKEWLGDQRVLIILDDVDDLEKLEVLAKEPSWFGPGSRIIVTTEDKQILRAHGINDIYNVEFPSEEEAREIVSLHAFKETSVRDGFEELVDKVAGFCSNLPLDLAVVGSALRGRSKTEWEHHLDKIETSLDLGKIDAALKVEYERLSKNDQALFLHIACFFFFREDVDRLTTMLAHSKLDVGNGLKTLKEKSLVHISFNSEIVMPSLLQKLGRKIVVEQSDEPGKRQFLIDPQEICDVLADETGTGSLIGIVFDMSNMEKFSISKGAFEGMRNLQFLQIYSQMGQQNENVSCLHIQEDLEYLPRLRLLSWNFYPGKSLPPTFKPERLVELHMQFSNLEKLWDGIQPLANLKKIDLAYSSRLKEIPDLSKATNLETLLLPSCSSLVELPSSIKNLHKLKSLKMKRCKKLRLIPTNINLASLKIVDMDECSQLETFPDISRNIKTLSARDTGIKDVPASVVGRWSRCRKFEIGNKSLEILTHVPPSVVSLDLINSDIKKIPECITGLSHLVDLIVENCTKLVSIPALPPSLKSLNANNCVSLKTVDCSFRNPVNVLTFYNCVELDGEARRGIIQQSVQEYTCLAGKEVPPVFTHRATGNSITIPEGTFSASSRFKACFLLSPIKNDHRFLRISCRLSGKGGVRINSFFSSARLFDMPPLSEHVFIFHGNLFRAPRLNEVEVAESEITFEFSCDDNEAAELRIIECGVQILSSEVENFETESNMSDVDSTFSDDDGAYEFTSAILSVCKTTKMQKDQGILALCKYIKKQEADEEDSSSSRSEVEDFEDESIDLSSESVQEMNVSIFEYLNKKGGGNILGDGGNSLDASDKLVLHMTFSLFQYLSKKEADHSTNASKELVLAMLYLLGQYIEKQEPEGSSSGHESNEKVLKRIIISLLVYIKVNEVEGSSGSSINKEVNWGDASKELVLPVFLCLCEYIKKKEAEGNSSNNQVNNGDDGSNELLLGMILSASEKIETQEADVILSQCEDIIKEDAEGSSSSSNSEVNSGHASNKLVLAIILRLFQYIKKEAEGSSSKRDPSATRLLRIVFVGFILACCCLLAYLVSHSFV</sequence>
<dbReference type="InterPro" id="IPR032675">
    <property type="entry name" value="LRR_dom_sf"/>
</dbReference>
<accession>A0A6J0MZI4</accession>